<keyword evidence="1" id="KW-0472">Membrane</keyword>
<name>A0A9Q8INS4_9LACO</name>
<keyword evidence="1" id="KW-0812">Transmembrane</keyword>
<dbReference type="RefSeq" id="WP_140924362.1">
    <property type="nucleotide sequence ID" value="NZ_QUBF01000005.1"/>
</dbReference>
<dbReference type="GeneID" id="58108641"/>
<dbReference type="AlphaFoldDB" id="A0A9Q8INS4"/>
<reference evidence="2" key="1">
    <citation type="submission" date="2018-08" db="EMBL/GenBank/DDBJ databases">
        <title>Comparative genomics of wild bee and flower associated Lactobacillus reveals potential adaptation to the bee host.</title>
        <authorList>
            <person name="Vuong H.Q."/>
            <person name="Mcfrederick Q.S."/>
        </authorList>
    </citation>
    <scope>NUCLEOTIDE SEQUENCE</scope>
    <source>
        <strain evidence="2">HV_63</strain>
    </source>
</reference>
<feature type="transmembrane region" description="Helical" evidence="1">
    <location>
        <begin position="12"/>
        <end position="37"/>
    </location>
</feature>
<sequence length="152" mass="17879">MIIIKQLKKSKFGFTNIEMIIVLMITSLFIGITLFIYPNIKNYQRNDEQKFWNSFKYQWDSIVMSTKINKNEKSKITSTIIVNKNNVNFIYWNGVNKSINIPNTISIYGNSYIIDIKSGGYVAPATYRWHSNLLKKDYIQTFQLGWGVYHIE</sequence>
<comment type="caution">
    <text evidence="2">The sequence shown here is derived from an EMBL/GenBank/DDBJ whole genome shotgun (WGS) entry which is preliminary data.</text>
</comment>
<dbReference type="EMBL" id="QUBG01000005">
    <property type="protein sequence ID" value="TPR43525.1"/>
    <property type="molecule type" value="Genomic_DNA"/>
</dbReference>
<evidence type="ECO:0000256" key="1">
    <source>
        <dbReference type="SAM" id="Phobius"/>
    </source>
</evidence>
<proteinExistence type="predicted"/>
<keyword evidence="1" id="KW-1133">Transmembrane helix</keyword>
<dbReference type="Proteomes" id="UP000784700">
    <property type="component" value="Unassembled WGS sequence"/>
</dbReference>
<protein>
    <recommendedName>
        <fullName evidence="4">Prepilin-type N-terminal cleavage/methylation domain-containing protein</fullName>
    </recommendedName>
</protein>
<evidence type="ECO:0008006" key="4">
    <source>
        <dbReference type="Google" id="ProtNLM"/>
    </source>
</evidence>
<evidence type="ECO:0000313" key="2">
    <source>
        <dbReference type="EMBL" id="TPR43525.1"/>
    </source>
</evidence>
<organism evidence="2 3">
    <name type="scientific">Apilactobacillus micheneri</name>
    <dbReference type="NCBI Taxonomy" id="1899430"/>
    <lineage>
        <taxon>Bacteria</taxon>
        <taxon>Bacillati</taxon>
        <taxon>Bacillota</taxon>
        <taxon>Bacilli</taxon>
        <taxon>Lactobacillales</taxon>
        <taxon>Lactobacillaceae</taxon>
        <taxon>Apilactobacillus</taxon>
    </lineage>
</organism>
<gene>
    <name evidence="2" type="ORF">DY130_05780</name>
</gene>
<evidence type="ECO:0000313" key="3">
    <source>
        <dbReference type="Proteomes" id="UP000784700"/>
    </source>
</evidence>
<accession>A0A9Q8INS4</accession>